<feature type="domain" description="Glycosyltransferase 2-like" evidence="1">
    <location>
        <begin position="10"/>
        <end position="131"/>
    </location>
</feature>
<evidence type="ECO:0000259" key="1">
    <source>
        <dbReference type="Pfam" id="PF00535"/>
    </source>
</evidence>
<accession>A0A8F9TWM8</accession>
<proteinExistence type="predicted"/>
<dbReference type="RefSeq" id="WP_220165750.1">
    <property type="nucleotide sequence ID" value="NZ_CP080507.1"/>
</dbReference>
<dbReference type="Proteomes" id="UP000825051">
    <property type="component" value="Chromosome"/>
</dbReference>
<dbReference type="SUPFAM" id="SSF53448">
    <property type="entry name" value="Nucleotide-diphospho-sugar transferases"/>
    <property type="match status" value="1"/>
</dbReference>
<dbReference type="GO" id="GO:0016758">
    <property type="term" value="F:hexosyltransferase activity"/>
    <property type="evidence" value="ECO:0007669"/>
    <property type="project" value="UniProtKB-ARBA"/>
</dbReference>
<sequence>MIARLAMELTVIIPTHNPDLRRFRATLEGLRRQTLAPARWQTVVIDNASTTFPVAADYSDVSPANLRVVHEPQLGLTSARRCGFREANTPFIVFADDDNVFAPDYLANVLAIFSAHPRLGLIGGKSLPQFESEPPAWSREFFPLLALRDLGDTEIISNGLRPAGAPQNQYPSCSPIGAGLAARTAALKPWFDRPAALSDRRGADLSSAGDNDIVLCSLRAGWEVGYFPQLSLTHLIPSARLDATYLARLNRGIQKSWMQVLALHDANSWPTISSWSLPLRVAKMWWVHRAWLGPVERIRWQGARGHFEGRVQ</sequence>
<dbReference type="EMBL" id="CP080507">
    <property type="protein sequence ID" value="QYM80491.1"/>
    <property type="molecule type" value="Genomic_DNA"/>
</dbReference>
<dbReference type="InterPro" id="IPR001173">
    <property type="entry name" value="Glyco_trans_2-like"/>
</dbReference>
<name>A0A8F9TWM8_9BACT</name>
<dbReference type="PANTHER" id="PTHR22916">
    <property type="entry name" value="GLYCOSYLTRANSFERASE"/>
    <property type="match status" value="1"/>
</dbReference>
<evidence type="ECO:0000313" key="3">
    <source>
        <dbReference type="Proteomes" id="UP000825051"/>
    </source>
</evidence>
<organism evidence="2 3">
    <name type="scientific">Horticoccus luteus</name>
    <dbReference type="NCBI Taxonomy" id="2862869"/>
    <lineage>
        <taxon>Bacteria</taxon>
        <taxon>Pseudomonadati</taxon>
        <taxon>Verrucomicrobiota</taxon>
        <taxon>Opitutia</taxon>
        <taxon>Opitutales</taxon>
        <taxon>Opitutaceae</taxon>
        <taxon>Horticoccus</taxon>
    </lineage>
</organism>
<dbReference type="InterPro" id="IPR029044">
    <property type="entry name" value="Nucleotide-diphossugar_trans"/>
</dbReference>
<keyword evidence="3" id="KW-1185">Reference proteome</keyword>
<reference evidence="2" key="1">
    <citation type="submission" date="2021-08" db="EMBL/GenBank/DDBJ databases">
        <title>Genome of a novel bacterium of the phylum Verrucomicrobia, Oleiharenicola sp. KSB-15.</title>
        <authorList>
            <person name="Chung J.-H."/>
            <person name="Ahn J.-H."/>
            <person name="Yoon Y."/>
            <person name="Kim D.-Y."/>
            <person name="An S.-H."/>
            <person name="Park I."/>
            <person name="Yeon J."/>
        </authorList>
    </citation>
    <scope>NUCLEOTIDE SEQUENCE</scope>
    <source>
        <strain evidence="2">KSB-15</strain>
    </source>
</reference>
<dbReference type="KEGG" id="ole:K0B96_07755"/>
<dbReference type="EC" id="2.4.-.-" evidence="2"/>
<gene>
    <name evidence="2" type="ORF">K0B96_07755</name>
</gene>
<keyword evidence="2" id="KW-0808">Transferase</keyword>
<dbReference type="Pfam" id="PF00535">
    <property type="entry name" value="Glycos_transf_2"/>
    <property type="match status" value="1"/>
</dbReference>
<dbReference type="Gene3D" id="3.90.550.10">
    <property type="entry name" value="Spore Coat Polysaccharide Biosynthesis Protein SpsA, Chain A"/>
    <property type="match status" value="1"/>
</dbReference>
<dbReference type="AlphaFoldDB" id="A0A8F9TWM8"/>
<dbReference type="CDD" id="cd00761">
    <property type="entry name" value="Glyco_tranf_GTA_type"/>
    <property type="match status" value="1"/>
</dbReference>
<protein>
    <submittedName>
        <fullName evidence="2">Glycosyltransferase</fullName>
        <ecNumber evidence="2">2.4.-.-</ecNumber>
    </submittedName>
</protein>
<evidence type="ECO:0000313" key="2">
    <source>
        <dbReference type="EMBL" id="QYM80491.1"/>
    </source>
</evidence>
<keyword evidence="2" id="KW-0328">Glycosyltransferase</keyword>